<dbReference type="SUPFAM" id="SSF50331">
    <property type="entry name" value="MOP-like"/>
    <property type="match status" value="1"/>
</dbReference>
<sequence length="423" mass="47323">MFVFLNIYLMKTSAIGPYVFRLYLIRPSATTHLPNWPSYSLPAARSKPGFHPRVENGWPGQREDNQMSQQNAVEVIDVSKSFGEYQALRSVSFDIRENEFFTMLGPSGCGKTTLLRMMAGFEAPDTGSLRLHDRDIVDIPPHKRRVNTVFQSYALFPHMTLEQNVAFGLENLGWEKARIKARVGEMLERVHMDQFTKRKPAQLSGGQRQRVALARALAPGPEVLLLDEPLSALDLKLRQAMRDELRSLQRDTGITFVFVTHDQEEALDMSDRIAVLGSGQVQQIGTPSQIYEEPVNRFVADFVGETNFFDVDVLEAGDHKAKVRTPFGQVIEIPAPVDVSKGKATLSIRPEKLNLGDQVQGIDFTAEVRHKHYLGGYTHYVLDASGTEIRASRRNASREGDTISVGSQVHVGFVEKSARVLAS</sequence>
<evidence type="ECO:0000256" key="2">
    <source>
        <dbReference type="ARBA" id="ARBA00022475"/>
    </source>
</evidence>
<dbReference type="PROSITE" id="PS00211">
    <property type="entry name" value="ABC_TRANSPORTER_1"/>
    <property type="match status" value="1"/>
</dbReference>
<proteinExistence type="inferred from homology"/>
<dbReference type="AlphaFoldDB" id="A0A1M4MXK3"/>
<dbReference type="PANTHER" id="PTHR42781:SF4">
    <property type="entry name" value="SPERMIDINE_PUTRESCINE IMPORT ATP-BINDING PROTEIN POTA"/>
    <property type="match status" value="1"/>
</dbReference>
<dbReference type="InterPro" id="IPR050093">
    <property type="entry name" value="ABC_SmlMolc_Importer"/>
</dbReference>
<dbReference type="PROSITE" id="PS50893">
    <property type="entry name" value="ABC_TRANSPORTER_2"/>
    <property type="match status" value="1"/>
</dbReference>
<dbReference type="PANTHER" id="PTHR42781">
    <property type="entry name" value="SPERMIDINE/PUTRESCINE IMPORT ATP-BINDING PROTEIN POTA"/>
    <property type="match status" value="1"/>
</dbReference>
<keyword evidence="5 7" id="KW-1278">Translocase</keyword>
<dbReference type="InterPro" id="IPR003593">
    <property type="entry name" value="AAA+_ATPase"/>
</dbReference>
<gene>
    <name evidence="7 9" type="primary">potA</name>
    <name evidence="9" type="ORF">KARMA_0653</name>
</gene>
<keyword evidence="1 7" id="KW-0813">Transport</keyword>
<dbReference type="SMART" id="SM00382">
    <property type="entry name" value="AAA"/>
    <property type="match status" value="1"/>
</dbReference>
<keyword evidence="10" id="KW-1185">Reference proteome</keyword>
<dbReference type="NCBIfam" id="TIGR01187">
    <property type="entry name" value="potA"/>
    <property type="match status" value="1"/>
</dbReference>
<dbReference type="InterPro" id="IPR027417">
    <property type="entry name" value="P-loop_NTPase"/>
</dbReference>
<reference evidence="10" key="1">
    <citation type="submission" date="2016-09" db="EMBL/GenBank/DDBJ databases">
        <authorList>
            <person name="Wibberg D."/>
        </authorList>
    </citation>
    <scope>NUCLEOTIDE SEQUENCE [LARGE SCALE GENOMIC DNA]</scope>
</reference>
<evidence type="ECO:0000256" key="3">
    <source>
        <dbReference type="ARBA" id="ARBA00022741"/>
    </source>
</evidence>
<dbReference type="InterPro" id="IPR003439">
    <property type="entry name" value="ABC_transporter-like_ATP-bd"/>
</dbReference>
<dbReference type="Pfam" id="PF08402">
    <property type="entry name" value="TOBE_2"/>
    <property type="match status" value="1"/>
</dbReference>
<dbReference type="GO" id="GO:0015847">
    <property type="term" value="P:putrescine transport"/>
    <property type="evidence" value="ECO:0007669"/>
    <property type="project" value="UniProtKB-ARBA"/>
</dbReference>
<name>A0A1M4MXK3_9RHOB</name>
<dbReference type="SUPFAM" id="SSF52540">
    <property type="entry name" value="P-loop containing nucleoside triphosphate hydrolases"/>
    <property type="match status" value="1"/>
</dbReference>
<evidence type="ECO:0000259" key="8">
    <source>
        <dbReference type="PROSITE" id="PS50893"/>
    </source>
</evidence>
<dbReference type="EC" id="7.6.2.11" evidence="7"/>
<dbReference type="FunFam" id="3.40.50.300:FF:000133">
    <property type="entry name" value="Spermidine/putrescine import ATP-binding protein PotA"/>
    <property type="match status" value="1"/>
</dbReference>
<evidence type="ECO:0000256" key="1">
    <source>
        <dbReference type="ARBA" id="ARBA00022448"/>
    </source>
</evidence>
<evidence type="ECO:0000313" key="10">
    <source>
        <dbReference type="Proteomes" id="UP000184085"/>
    </source>
</evidence>
<dbReference type="GO" id="GO:0043190">
    <property type="term" value="C:ATP-binding cassette (ABC) transporter complex"/>
    <property type="evidence" value="ECO:0007669"/>
    <property type="project" value="InterPro"/>
</dbReference>
<comment type="function">
    <text evidence="7">Part of the ABC transporter complex PotABCD involved in spermidine/putrescine import. Responsible for energy coupling to the transport system.</text>
</comment>
<keyword evidence="6 7" id="KW-0472">Membrane</keyword>
<comment type="subunit">
    <text evidence="7">The complex is composed of two ATP-binding proteins (PotA), two transmembrane proteins (PotB and PotC) and a solute-binding protein (PotD).</text>
</comment>
<comment type="similarity">
    <text evidence="7">Belongs to the ABC transporter superfamily. Spermidine/putrescine importer (TC 3.A.1.11.1) family.</text>
</comment>
<evidence type="ECO:0000256" key="5">
    <source>
        <dbReference type="ARBA" id="ARBA00022967"/>
    </source>
</evidence>
<feature type="domain" description="ABC transporter" evidence="8">
    <location>
        <begin position="73"/>
        <end position="303"/>
    </location>
</feature>
<dbReference type="EMBL" id="FMJB01000022">
    <property type="protein sequence ID" value="SCM66477.1"/>
    <property type="molecule type" value="Genomic_DNA"/>
</dbReference>
<dbReference type="Pfam" id="PF00005">
    <property type="entry name" value="ABC_tran"/>
    <property type="match status" value="1"/>
</dbReference>
<evidence type="ECO:0000256" key="4">
    <source>
        <dbReference type="ARBA" id="ARBA00022840"/>
    </source>
</evidence>
<dbReference type="InterPro" id="IPR008995">
    <property type="entry name" value="Mo/tungstate-bd_C_term_dom"/>
</dbReference>
<dbReference type="GO" id="GO:0005524">
    <property type="term" value="F:ATP binding"/>
    <property type="evidence" value="ECO:0007669"/>
    <property type="project" value="UniProtKB-KW"/>
</dbReference>
<protein>
    <recommendedName>
        <fullName evidence="7">Spermidine/putrescine import ATP-binding protein PotA</fullName>
        <ecNumber evidence="7">7.6.2.11</ecNumber>
    </recommendedName>
</protein>
<dbReference type="InterPro" id="IPR005893">
    <property type="entry name" value="PotA-like"/>
</dbReference>
<dbReference type="Proteomes" id="UP000184085">
    <property type="component" value="Unassembled WGS sequence"/>
</dbReference>
<keyword evidence="3 7" id="KW-0547">Nucleotide-binding</keyword>
<keyword evidence="4 7" id="KW-0067">ATP-binding</keyword>
<evidence type="ECO:0000256" key="7">
    <source>
        <dbReference type="RuleBase" id="RU364083"/>
    </source>
</evidence>
<dbReference type="Gene3D" id="3.40.50.300">
    <property type="entry name" value="P-loop containing nucleotide triphosphate hydrolases"/>
    <property type="match status" value="1"/>
</dbReference>
<dbReference type="GO" id="GO:0015417">
    <property type="term" value="F:ABC-type polyamine transporter activity"/>
    <property type="evidence" value="ECO:0007669"/>
    <property type="project" value="UniProtKB-EC"/>
</dbReference>
<evidence type="ECO:0000313" key="9">
    <source>
        <dbReference type="EMBL" id="SCM66477.1"/>
    </source>
</evidence>
<evidence type="ECO:0000256" key="6">
    <source>
        <dbReference type="ARBA" id="ARBA00023136"/>
    </source>
</evidence>
<comment type="catalytic activity">
    <reaction evidence="7">
        <text>ATP + H2O + polyamine-[polyamine-binding protein]Side 1 = ADP + phosphate + polyamineSide 2 + [polyamine-binding protein]Side 1.</text>
        <dbReference type="EC" id="7.6.2.11"/>
    </reaction>
</comment>
<dbReference type="GO" id="GO:0016887">
    <property type="term" value="F:ATP hydrolysis activity"/>
    <property type="evidence" value="ECO:0007669"/>
    <property type="project" value="InterPro"/>
</dbReference>
<accession>A0A1M4MXK3</accession>
<dbReference type="Gene3D" id="2.40.50.100">
    <property type="match status" value="1"/>
</dbReference>
<dbReference type="InterPro" id="IPR013611">
    <property type="entry name" value="Transp-assoc_OB_typ2"/>
</dbReference>
<keyword evidence="2 7" id="KW-1003">Cell membrane</keyword>
<organism evidence="9 10">
    <name type="scientific">Donghicola eburneus</name>
    <dbReference type="NCBI Taxonomy" id="393278"/>
    <lineage>
        <taxon>Bacteria</taxon>
        <taxon>Pseudomonadati</taxon>
        <taxon>Pseudomonadota</taxon>
        <taxon>Alphaproteobacteria</taxon>
        <taxon>Rhodobacterales</taxon>
        <taxon>Roseobacteraceae</taxon>
        <taxon>Donghicola</taxon>
    </lineage>
</organism>
<dbReference type="InterPro" id="IPR017871">
    <property type="entry name" value="ABC_transporter-like_CS"/>
</dbReference>